<evidence type="ECO:0000259" key="1">
    <source>
        <dbReference type="Pfam" id="PF08241"/>
    </source>
</evidence>
<proteinExistence type="predicted"/>
<gene>
    <name evidence="2" type="ORF">E6K75_06965</name>
</gene>
<keyword evidence="2" id="KW-0489">Methyltransferase</keyword>
<reference evidence="2 3" key="1">
    <citation type="journal article" date="2019" name="Nat. Microbiol.">
        <title>Mediterranean grassland soil C-N compound turnover is dependent on rainfall and depth, and is mediated by genomically divergent microorganisms.</title>
        <authorList>
            <person name="Diamond S."/>
            <person name="Andeer P.F."/>
            <person name="Li Z."/>
            <person name="Crits-Christoph A."/>
            <person name="Burstein D."/>
            <person name="Anantharaman K."/>
            <person name="Lane K.R."/>
            <person name="Thomas B.C."/>
            <person name="Pan C."/>
            <person name="Northen T.R."/>
            <person name="Banfield J.F."/>
        </authorList>
    </citation>
    <scope>NUCLEOTIDE SEQUENCE [LARGE SCALE GENOMIC DNA]</scope>
    <source>
        <strain evidence="2">WS_5</strain>
    </source>
</reference>
<accession>A0A538T1H3</accession>
<dbReference type="Gene3D" id="3.40.50.150">
    <property type="entry name" value="Vaccinia Virus protein VP39"/>
    <property type="match status" value="1"/>
</dbReference>
<dbReference type="SUPFAM" id="SSF53335">
    <property type="entry name" value="S-adenosyl-L-methionine-dependent methyltransferases"/>
    <property type="match status" value="1"/>
</dbReference>
<dbReference type="PANTHER" id="PTHR43591:SF24">
    <property type="entry name" value="2-METHOXY-6-POLYPRENYL-1,4-BENZOQUINOL METHYLASE, MITOCHONDRIAL"/>
    <property type="match status" value="1"/>
</dbReference>
<sequence length="255" mass="29128">MGVDLPDYVLQNRAHWDKQAPGYVPSGERHWAEATPTWGIWSVPESDIRMISDDLKGKDAIELGCGTAYVSAWLARRGARVVGIDNSEQQLATARRLQHQHKLDFPLIHGNAESVPYPDASFDFAISEYGACLWADPKKWIAEAARLLRPGGRLHFLTNAFLLMLCADEDETKPATERLLRPAFGMYRVEWPGDSGVEFHLSHSDWIRLLRNAGFEIEELIEVQPPEGSSTRYEFVTLDWARKWPTEEVWKVRKR</sequence>
<dbReference type="AlphaFoldDB" id="A0A538T1H3"/>
<feature type="domain" description="Methyltransferase type 11" evidence="1">
    <location>
        <begin position="62"/>
        <end position="155"/>
    </location>
</feature>
<dbReference type="InterPro" id="IPR029063">
    <property type="entry name" value="SAM-dependent_MTases_sf"/>
</dbReference>
<dbReference type="GO" id="GO:0008757">
    <property type="term" value="F:S-adenosylmethionine-dependent methyltransferase activity"/>
    <property type="evidence" value="ECO:0007669"/>
    <property type="project" value="InterPro"/>
</dbReference>
<protein>
    <submittedName>
        <fullName evidence="2">Class I SAM-dependent methyltransferase</fullName>
    </submittedName>
</protein>
<keyword evidence="2" id="KW-0808">Transferase</keyword>
<dbReference type="EMBL" id="VBOV01000168">
    <property type="protein sequence ID" value="TMQ57463.1"/>
    <property type="molecule type" value="Genomic_DNA"/>
</dbReference>
<organism evidence="2 3">
    <name type="scientific">Eiseniibacteriota bacterium</name>
    <dbReference type="NCBI Taxonomy" id="2212470"/>
    <lineage>
        <taxon>Bacteria</taxon>
        <taxon>Candidatus Eiseniibacteriota</taxon>
    </lineage>
</organism>
<dbReference type="Pfam" id="PF08241">
    <property type="entry name" value="Methyltransf_11"/>
    <property type="match status" value="1"/>
</dbReference>
<dbReference type="GO" id="GO:0032259">
    <property type="term" value="P:methylation"/>
    <property type="evidence" value="ECO:0007669"/>
    <property type="project" value="UniProtKB-KW"/>
</dbReference>
<dbReference type="PANTHER" id="PTHR43591">
    <property type="entry name" value="METHYLTRANSFERASE"/>
    <property type="match status" value="1"/>
</dbReference>
<name>A0A538T1H3_UNCEI</name>
<dbReference type="InterPro" id="IPR013216">
    <property type="entry name" value="Methyltransf_11"/>
</dbReference>
<evidence type="ECO:0000313" key="2">
    <source>
        <dbReference type="EMBL" id="TMQ57463.1"/>
    </source>
</evidence>
<evidence type="ECO:0000313" key="3">
    <source>
        <dbReference type="Proteomes" id="UP000320913"/>
    </source>
</evidence>
<dbReference type="CDD" id="cd02440">
    <property type="entry name" value="AdoMet_MTases"/>
    <property type="match status" value="1"/>
</dbReference>
<dbReference type="Proteomes" id="UP000320913">
    <property type="component" value="Unassembled WGS sequence"/>
</dbReference>
<comment type="caution">
    <text evidence="2">The sequence shown here is derived from an EMBL/GenBank/DDBJ whole genome shotgun (WGS) entry which is preliminary data.</text>
</comment>